<dbReference type="Proteomes" id="UP001187192">
    <property type="component" value="Unassembled WGS sequence"/>
</dbReference>
<keyword evidence="2" id="KW-1185">Reference proteome</keyword>
<sequence>AGLTEDLARYSRGLDSRGPDAGVGAGFTAKENELGWQLDSRPESRAGPAGGGAGLAAGFTARILRWASWRRISRGLEWCAQD</sequence>
<reference evidence="1" key="1">
    <citation type="submission" date="2023-07" db="EMBL/GenBank/DDBJ databases">
        <title>draft genome sequence of fig (Ficus carica).</title>
        <authorList>
            <person name="Takahashi T."/>
            <person name="Nishimura K."/>
        </authorList>
    </citation>
    <scope>NUCLEOTIDE SEQUENCE</scope>
</reference>
<accession>A0AA87ZG27</accession>
<organism evidence="1 2">
    <name type="scientific">Ficus carica</name>
    <name type="common">Common fig</name>
    <dbReference type="NCBI Taxonomy" id="3494"/>
    <lineage>
        <taxon>Eukaryota</taxon>
        <taxon>Viridiplantae</taxon>
        <taxon>Streptophyta</taxon>
        <taxon>Embryophyta</taxon>
        <taxon>Tracheophyta</taxon>
        <taxon>Spermatophyta</taxon>
        <taxon>Magnoliopsida</taxon>
        <taxon>eudicotyledons</taxon>
        <taxon>Gunneridae</taxon>
        <taxon>Pentapetalae</taxon>
        <taxon>rosids</taxon>
        <taxon>fabids</taxon>
        <taxon>Rosales</taxon>
        <taxon>Moraceae</taxon>
        <taxon>Ficeae</taxon>
        <taxon>Ficus</taxon>
    </lineage>
</organism>
<proteinExistence type="predicted"/>
<protein>
    <submittedName>
        <fullName evidence="1">Uncharacterized protein</fullName>
    </submittedName>
</protein>
<dbReference type="EMBL" id="BTGU01007019">
    <property type="protein sequence ID" value="GMN26806.1"/>
    <property type="molecule type" value="Genomic_DNA"/>
</dbReference>
<evidence type="ECO:0000313" key="2">
    <source>
        <dbReference type="Proteomes" id="UP001187192"/>
    </source>
</evidence>
<dbReference type="AlphaFoldDB" id="A0AA87ZG27"/>
<gene>
    <name evidence="1" type="ORF">TIFTF001_049318</name>
</gene>
<comment type="caution">
    <text evidence="1">The sequence shown here is derived from an EMBL/GenBank/DDBJ whole genome shotgun (WGS) entry which is preliminary data.</text>
</comment>
<evidence type="ECO:0000313" key="1">
    <source>
        <dbReference type="EMBL" id="GMN26806.1"/>
    </source>
</evidence>
<feature type="non-terminal residue" evidence="1">
    <location>
        <position position="1"/>
    </location>
</feature>
<name>A0AA87ZG27_FICCA</name>